<dbReference type="GO" id="GO:0005576">
    <property type="term" value="C:extracellular region"/>
    <property type="evidence" value="ECO:0007669"/>
    <property type="project" value="UniProtKB-SubCell"/>
</dbReference>
<dbReference type="PANTHER" id="PTHR12173">
    <property type="entry name" value="GDNF SUBFAMILY OF TGF-BETA FAMILY"/>
    <property type="match status" value="1"/>
</dbReference>
<protein>
    <submittedName>
        <fullName evidence="11">Persephin</fullName>
    </submittedName>
</protein>
<reference evidence="11" key="1">
    <citation type="submission" date="2025-08" db="UniProtKB">
        <authorList>
            <consortium name="RefSeq"/>
        </authorList>
    </citation>
    <scope>IDENTIFICATION</scope>
    <source>
        <tissue evidence="11">Blood</tissue>
    </source>
</reference>
<comment type="subcellular location">
    <subcellularLocation>
        <location evidence="1">Secreted</location>
    </subcellularLocation>
</comment>
<keyword evidence="3" id="KW-0964">Secreted</keyword>
<evidence type="ECO:0000256" key="3">
    <source>
        <dbReference type="ARBA" id="ARBA00022525"/>
    </source>
</evidence>
<evidence type="ECO:0000256" key="6">
    <source>
        <dbReference type="ARBA" id="ARBA00023157"/>
    </source>
</evidence>
<dbReference type="Proteomes" id="UP001190640">
    <property type="component" value="Chromosome 19"/>
</dbReference>
<gene>
    <name evidence="11" type="primary">PSPN</name>
</gene>
<dbReference type="GO" id="GO:0048731">
    <property type="term" value="P:system development"/>
    <property type="evidence" value="ECO:0007669"/>
    <property type="project" value="UniProtKB-ARBA"/>
</dbReference>
<evidence type="ECO:0000256" key="7">
    <source>
        <dbReference type="RuleBase" id="RU000354"/>
    </source>
</evidence>
<dbReference type="GO" id="GO:0030971">
    <property type="term" value="F:receptor tyrosine kinase binding"/>
    <property type="evidence" value="ECO:0007669"/>
    <property type="project" value="InterPro"/>
</dbReference>
<evidence type="ECO:0000313" key="10">
    <source>
        <dbReference type="Proteomes" id="UP001190640"/>
    </source>
</evidence>
<feature type="region of interest" description="Disordered" evidence="8">
    <location>
        <begin position="15"/>
        <end position="72"/>
    </location>
</feature>
<evidence type="ECO:0000256" key="1">
    <source>
        <dbReference type="ARBA" id="ARBA00004613"/>
    </source>
</evidence>
<dbReference type="InterPro" id="IPR001839">
    <property type="entry name" value="TGF-b_C"/>
</dbReference>
<dbReference type="Gene3D" id="2.10.90.10">
    <property type="entry name" value="Cystine-knot cytokines"/>
    <property type="match status" value="1"/>
</dbReference>
<organism evidence="10 11">
    <name type="scientific">Eublepharis macularius</name>
    <name type="common">Leopard gecko</name>
    <name type="synonym">Cyrtodactylus macularius</name>
    <dbReference type="NCBI Taxonomy" id="481883"/>
    <lineage>
        <taxon>Eukaryota</taxon>
        <taxon>Metazoa</taxon>
        <taxon>Chordata</taxon>
        <taxon>Craniata</taxon>
        <taxon>Vertebrata</taxon>
        <taxon>Euteleostomi</taxon>
        <taxon>Lepidosauria</taxon>
        <taxon>Squamata</taxon>
        <taxon>Bifurcata</taxon>
        <taxon>Gekkota</taxon>
        <taxon>Eublepharidae</taxon>
        <taxon>Eublepharinae</taxon>
        <taxon>Eublepharis</taxon>
    </lineage>
</organism>
<evidence type="ECO:0000256" key="5">
    <source>
        <dbReference type="ARBA" id="ARBA00023030"/>
    </source>
</evidence>
<sequence>MRVLLREDKRNDVISQSSGHVLTRMHTESRSAKGAPLTSEGLQGRLVSIPPRWSPSPARNRPRRHTRDRPEERECHLQSLLVRIKDLGLGYDSEETILFKYCSGSCPKARSNHDLTLALLLQKSELPALGEPCCRPSHYEDVAFLDDSHQWHEVEKLSASSCSCMG</sequence>
<dbReference type="RefSeq" id="XP_054859847.1">
    <property type="nucleotide sequence ID" value="XM_055003872.1"/>
</dbReference>
<dbReference type="KEGG" id="emc:129346530"/>
<proteinExistence type="inferred from homology"/>
<dbReference type="AlphaFoldDB" id="A0AA97LM48"/>
<dbReference type="InterPro" id="IPR043401">
    <property type="entry name" value="GDNF_fam"/>
</dbReference>
<comment type="similarity">
    <text evidence="2">Belongs to the TGF-beta family. GDNF subfamily.</text>
</comment>
<evidence type="ECO:0000256" key="2">
    <source>
        <dbReference type="ARBA" id="ARBA00009832"/>
    </source>
</evidence>
<dbReference type="PROSITE" id="PS51362">
    <property type="entry name" value="TGF_BETA_2"/>
    <property type="match status" value="1"/>
</dbReference>
<dbReference type="PANTHER" id="PTHR12173:SF8">
    <property type="entry name" value="PERSEPHIN"/>
    <property type="match status" value="1"/>
</dbReference>
<evidence type="ECO:0000256" key="4">
    <source>
        <dbReference type="ARBA" id="ARBA00022729"/>
    </source>
</evidence>
<keyword evidence="10" id="KW-1185">Reference proteome</keyword>
<dbReference type="GO" id="GO:0008083">
    <property type="term" value="F:growth factor activity"/>
    <property type="evidence" value="ECO:0007669"/>
    <property type="project" value="UniProtKB-KW"/>
</dbReference>
<accession>A0AA97LM48</accession>
<evidence type="ECO:0000313" key="11">
    <source>
        <dbReference type="RefSeq" id="XP_054859847.1"/>
    </source>
</evidence>
<dbReference type="InterPro" id="IPR029034">
    <property type="entry name" value="Cystine-knot_cytokine"/>
</dbReference>
<dbReference type="Pfam" id="PF00019">
    <property type="entry name" value="TGF_beta"/>
    <property type="match status" value="1"/>
</dbReference>
<evidence type="ECO:0000259" key="9">
    <source>
        <dbReference type="PROSITE" id="PS51362"/>
    </source>
</evidence>
<dbReference type="CDD" id="cd19382">
    <property type="entry name" value="TGF_beta_Persephin"/>
    <property type="match status" value="1"/>
</dbReference>
<keyword evidence="4" id="KW-0732">Signal</keyword>
<dbReference type="GeneID" id="129346530"/>
<keyword evidence="6" id="KW-1015">Disulfide bond</keyword>
<dbReference type="GO" id="GO:0030116">
    <property type="term" value="F:glial cell-derived neurotrophic factor receptor binding"/>
    <property type="evidence" value="ECO:0007669"/>
    <property type="project" value="InterPro"/>
</dbReference>
<dbReference type="SMART" id="SM00204">
    <property type="entry name" value="TGFB"/>
    <property type="match status" value="1"/>
</dbReference>
<name>A0AA97LM48_EUBMA</name>
<evidence type="ECO:0000256" key="8">
    <source>
        <dbReference type="SAM" id="MobiDB-lite"/>
    </source>
</evidence>
<keyword evidence="5 7" id="KW-0339">Growth factor</keyword>
<feature type="domain" description="TGF-beta family profile" evidence="9">
    <location>
        <begin position="61"/>
        <end position="165"/>
    </location>
</feature>
<dbReference type="SUPFAM" id="SSF57501">
    <property type="entry name" value="Cystine-knot cytokines"/>
    <property type="match status" value="1"/>
</dbReference>
<dbReference type="CTD" id="5623"/>